<evidence type="ECO:0000313" key="7">
    <source>
        <dbReference type="Proteomes" id="UP001501637"/>
    </source>
</evidence>
<dbReference type="InterPro" id="IPR011711">
    <property type="entry name" value="GntR_C"/>
</dbReference>
<evidence type="ECO:0000256" key="3">
    <source>
        <dbReference type="ARBA" id="ARBA00023163"/>
    </source>
</evidence>
<sequence length="262" mass="28790">MDRRPSQTRSAASHTRESGVSPARESVRSRVHGILRGQITSLELPPGSPLSENELANELQVSRTPVREALILLGDEALVEVFPKLGTFVSRISVPAVMEAQFVREAIELAALHEAVKRSDAQDIADLRAILDLQREACAAGDADTFFGLDEAFHRRLMEVSGHRTLWRTVTTAKAHLDRARRLSLPLPHRVETLIDEHTSVVDALEERDDAAAVGALRGHLQGVFDDIGTIQARHPELFVADGDEAVPVRRRVHPGVRGSQV</sequence>
<dbReference type="Pfam" id="PF00392">
    <property type="entry name" value="GntR"/>
    <property type="match status" value="1"/>
</dbReference>
<proteinExistence type="predicted"/>
<comment type="caution">
    <text evidence="6">The sequence shown here is derived from an EMBL/GenBank/DDBJ whole genome shotgun (WGS) entry which is preliminary data.</text>
</comment>
<gene>
    <name evidence="6" type="ORF">GCM10010449_37030</name>
</gene>
<organism evidence="6 7">
    <name type="scientific">Streptomyces rectiviolaceus</name>
    <dbReference type="NCBI Taxonomy" id="332591"/>
    <lineage>
        <taxon>Bacteria</taxon>
        <taxon>Bacillati</taxon>
        <taxon>Actinomycetota</taxon>
        <taxon>Actinomycetes</taxon>
        <taxon>Kitasatosporales</taxon>
        <taxon>Streptomycetaceae</taxon>
        <taxon>Streptomyces</taxon>
    </lineage>
</organism>
<evidence type="ECO:0000256" key="1">
    <source>
        <dbReference type="ARBA" id="ARBA00023015"/>
    </source>
</evidence>
<dbReference type="SUPFAM" id="SSF48008">
    <property type="entry name" value="GntR ligand-binding domain-like"/>
    <property type="match status" value="1"/>
</dbReference>
<dbReference type="SUPFAM" id="SSF46785">
    <property type="entry name" value="Winged helix' DNA-binding domain"/>
    <property type="match status" value="1"/>
</dbReference>
<dbReference type="EMBL" id="BAAAUG010000063">
    <property type="protein sequence ID" value="GAA3111260.1"/>
    <property type="molecule type" value="Genomic_DNA"/>
</dbReference>
<dbReference type="InterPro" id="IPR036390">
    <property type="entry name" value="WH_DNA-bd_sf"/>
</dbReference>
<name>A0ABP6MG30_9ACTN</name>
<feature type="region of interest" description="Disordered" evidence="4">
    <location>
        <begin position="1"/>
        <end position="27"/>
    </location>
</feature>
<feature type="domain" description="HTH gntR-type" evidence="5">
    <location>
        <begin position="25"/>
        <end position="92"/>
    </location>
</feature>
<evidence type="ECO:0000256" key="2">
    <source>
        <dbReference type="ARBA" id="ARBA00023125"/>
    </source>
</evidence>
<dbReference type="Gene3D" id="1.10.10.10">
    <property type="entry name" value="Winged helix-like DNA-binding domain superfamily/Winged helix DNA-binding domain"/>
    <property type="match status" value="1"/>
</dbReference>
<evidence type="ECO:0000313" key="6">
    <source>
        <dbReference type="EMBL" id="GAA3111260.1"/>
    </source>
</evidence>
<keyword evidence="7" id="KW-1185">Reference proteome</keyword>
<dbReference type="PANTHER" id="PTHR43537">
    <property type="entry name" value="TRANSCRIPTIONAL REGULATOR, GNTR FAMILY"/>
    <property type="match status" value="1"/>
</dbReference>
<reference evidence="7" key="1">
    <citation type="journal article" date="2019" name="Int. J. Syst. Evol. Microbiol.">
        <title>The Global Catalogue of Microorganisms (GCM) 10K type strain sequencing project: providing services to taxonomists for standard genome sequencing and annotation.</title>
        <authorList>
            <consortium name="The Broad Institute Genomics Platform"/>
            <consortium name="The Broad Institute Genome Sequencing Center for Infectious Disease"/>
            <person name="Wu L."/>
            <person name="Ma J."/>
        </authorList>
    </citation>
    <scope>NUCLEOTIDE SEQUENCE [LARGE SCALE GENOMIC DNA]</scope>
    <source>
        <strain evidence="7">JCM 9092</strain>
    </source>
</reference>
<dbReference type="RefSeq" id="WP_344522082.1">
    <property type="nucleotide sequence ID" value="NZ_BAAAUG010000063.1"/>
</dbReference>
<dbReference type="SMART" id="SM00895">
    <property type="entry name" value="FCD"/>
    <property type="match status" value="1"/>
</dbReference>
<dbReference type="CDD" id="cd07377">
    <property type="entry name" value="WHTH_GntR"/>
    <property type="match status" value="1"/>
</dbReference>
<keyword evidence="3" id="KW-0804">Transcription</keyword>
<dbReference type="InterPro" id="IPR000524">
    <property type="entry name" value="Tscrpt_reg_HTH_GntR"/>
</dbReference>
<evidence type="ECO:0000259" key="5">
    <source>
        <dbReference type="PROSITE" id="PS50949"/>
    </source>
</evidence>
<dbReference type="InterPro" id="IPR008920">
    <property type="entry name" value="TF_FadR/GntR_C"/>
</dbReference>
<accession>A0ABP6MG30</accession>
<dbReference type="Gene3D" id="1.20.120.530">
    <property type="entry name" value="GntR ligand-binding domain-like"/>
    <property type="match status" value="1"/>
</dbReference>
<keyword evidence="1" id="KW-0805">Transcription regulation</keyword>
<evidence type="ECO:0000256" key="4">
    <source>
        <dbReference type="SAM" id="MobiDB-lite"/>
    </source>
</evidence>
<dbReference type="Pfam" id="PF07729">
    <property type="entry name" value="FCD"/>
    <property type="match status" value="1"/>
</dbReference>
<dbReference type="Proteomes" id="UP001501637">
    <property type="component" value="Unassembled WGS sequence"/>
</dbReference>
<keyword evidence="2" id="KW-0238">DNA-binding</keyword>
<dbReference type="SMART" id="SM00345">
    <property type="entry name" value="HTH_GNTR"/>
    <property type="match status" value="1"/>
</dbReference>
<dbReference type="PANTHER" id="PTHR43537:SF45">
    <property type="entry name" value="GNTR FAMILY REGULATORY PROTEIN"/>
    <property type="match status" value="1"/>
</dbReference>
<protein>
    <submittedName>
        <fullName evidence="6">GntR family transcriptional regulator</fullName>
    </submittedName>
</protein>
<dbReference type="InterPro" id="IPR036388">
    <property type="entry name" value="WH-like_DNA-bd_sf"/>
</dbReference>
<dbReference type="PROSITE" id="PS50949">
    <property type="entry name" value="HTH_GNTR"/>
    <property type="match status" value="1"/>
</dbReference>